<dbReference type="InterPro" id="IPR032710">
    <property type="entry name" value="NTF2-like_dom_sf"/>
</dbReference>
<dbReference type="AlphaFoldDB" id="A0AAE7CSC5"/>
<evidence type="ECO:0000313" key="3">
    <source>
        <dbReference type="Proteomes" id="UP000501558"/>
    </source>
</evidence>
<evidence type="ECO:0000259" key="1">
    <source>
        <dbReference type="Pfam" id="PF12680"/>
    </source>
</evidence>
<dbReference type="Gene3D" id="3.10.450.50">
    <property type="match status" value="1"/>
</dbReference>
<feature type="domain" description="SnoaL-like" evidence="1">
    <location>
        <begin position="11"/>
        <end position="113"/>
    </location>
</feature>
<name>A0AAE7CSC5_9LACT</name>
<dbReference type="EMBL" id="CP047628">
    <property type="protein sequence ID" value="QIW58444.1"/>
    <property type="molecule type" value="Genomic_DNA"/>
</dbReference>
<evidence type="ECO:0000313" key="2">
    <source>
        <dbReference type="EMBL" id="QIW58444.1"/>
    </source>
</evidence>
<organism evidence="2 3">
    <name type="scientific">Pseudolactococcus raffinolactis</name>
    <dbReference type="NCBI Taxonomy" id="1366"/>
    <lineage>
        <taxon>Bacteria</taxon>
        <taxon>Bacillati</taxon>
        <taxon>Bacillota</taxon>
        <taxon>Bacilli</taxon>
        <taxon>Lactobacillales</taxon>
        <taxon>Streptococcaceae</taxon>
        <taxon>Pseudolactococcus</taxon>
    </lineage>
</organism>
<dbReference type="Proteomes" id="UP000501558">
    <property type="component" value="Chromosome"/>
</dbReference>
<accession>A0AAE7CSC5</accession>
<gene>
    <name evidence="2" type="ORF">GU334_05785</name>
</gene>
<keyword evidence="3" id="KW-1185">Reference proteome</keyword>
<reference evidence="2 3" key="1">
    <citation type="submission" date="2019-12" db="EMBL/GenBank/DDBJ databases">
        <title>Whole genome sequences of Lactococcus raffinolactis strains isolated from sewage.</title>
        <authorList>
            <person name="Ybazeta G."/>
            <person name="Ross M."/>
            <person name="Brabant-Kirwan D."/>
            <person name="Saleh M."/>
            <person name="Dillon J.A."/>
            <person name="Splinter K."/>
            <person name="Nokhbeh R."/>
        </authorList>
    </citation>
    <scope>NUCLEOTIDE SEQUENCE [LARGE SCALE GENOMIC DNA]</scope>
    <source>
        <strain evidence="2 3">Lr_19_14</strain>
    </source>
</reference>
<protein>
    <submittedName>
        <fullName evidence="2">Nuclear transport factor 2 family protein</fullName>
    </submittedName>
</protein>
<proteinExistence type="predicted"/>
<dbReference type="Pfam" id="PF12680">
    <property type="entry name" value="SnoaL_2"/>
    <property type="match status" value="1"/>
</dbReference>
<sequence>MTNQHDALFAQYTQSWENKNLTQFLACLSDDVIITECFGAIYIGKTEAEEWFQHWTAPAENQVVKWDILAEFEDSTKNTAFFNWRFRYVYQDKPNIFEGLSQVTFSETGKMTELKEYEMAFDKTRPYLLSK</sequence>
<dbReference type="RefSeq" id="WP_167841334.1">
    <property type="nucleotide sequence ID" value="NZ_CP047628.1"/>
</dbReference>
<dbReference type="InterPro" id="IPR037401">
    <property type="entry name" value="SnoaL-like"/>
</dbReference>
<dbReference type="SUPFAM" id="SSF54427">
    <property type="entry name" value="NTF2-like"/>
    <property type="match status" value="1"/>
</dbReference>